<reference evidence="2 3" key="1">
    <citation type="submission" date="2017-08" db="EMBL/GenBank/DDBJ databases">
        <title>Infants hospitalized years apart are colonized by the same room-sourced microbial strains.</title>
        <authorList>
            <person name="Brooks B."/>
            <person name="Olm M.R."/>
            <person name="Firek B.A."/>
            <person name="Baker R."/>
            <person name="Thomas B.C."/>
            <person name="Morowitz M.J."/>
            <person name="Banfield J.F."/>
        </authorList>
    </citation>
    <scope>NUCLEOTIDE SEQUENCE [LARGE SCALE GENOMIC DNA]</scope>
    <source>
        <strain evidence="2">S2_005_003_R2_42</strain>
    </source>
</reference>
<evidence type="ECO:0000313" key="3">
    <source>
        <dbReference type="Proteomes" id="UP000249046"/>
    </source>
</evidence>
<sequence length="133" mass="14414">MLSRLIGEHALARVAAAPVPARTELTEALFEPPLRAWAWLAWVDGAPAGYAGATASFCWSEQAYFLAVDVVYVRPGLHRDTIVGALLAQARWTARQLGCSHLQWQLPSDLEPPVAVGARPATARLYRLPLDAG</sequence>
<feature type="domain" description="N-acetyltransferase" evidence="1">
    <location>
        <begin position="22"/>
        <end position="104"/>
    </location>
</feature>
<dbReference type="SUPFAM" id="SSF55729">
    <property type="entry name" value="Acyl-CoA N-acyltransferases (Nat)"/>
    <property type="match status" value="1"/>
</dbReference>
<comment type="caution">
    <text evidence="2">The sequence shown here is derived from an EMBL/GenBank/DDBJ whole genome shotgun (WGS) entry which is preliminary data.</text>
</comment>
<evidence type="ECO:0000313" key="2">
    <source>
        <dbReference type="EMBL" id="PZQ09570.1"/>
    </source>
</evidence>
<dbReference type="EMBL" id="QFPO01000026">
    <property type="protein sequence ID" value="PZQ09570.1"/>
    <property type="molecule type" value="Genomic_DNA"/>
</dbReference>
<name>A0A2W5M822_9GAMM</name>
<gene>
    <name evidence="2" type="ORF">DI564_17425</name>
</gene>
<dbReference type="GO" id="GO:0016747">
    <property type="term" value="F:acyltransferase activity, transferring groups other than amino-acyl groups"/>
    <property type="evidence" value="ECO:0007669"/>
    <property type="project" value="InterPro"/>
</dbReference>
<dbReference type="InterPro" id="IPR016181">
    <property type="entry name" value="Acyl_CoA_acyltransferase"/>
</dbReference>
<proteinExistence type="predicted"/>
<dbReference type="Pfam" id="PF00583">
    <property type="entry name" value="Acetyltransf_1"/>
    <property type="match status" value="1"/>
</dbReference>
<dbReference type="Proteomes" id="UP000249046">
    <property type="component" value="Unassembled WGS sequence"/>
</dbReference>
<dbReference type="Gene3D" id="3.40.630.30">
    <property type="match status" value="1"/>
</dbReference>
<protein>
    <recommendedName>
        <fullName evidence="1">N-acetyltransferase domain-containing protein</fullName>
    </recommendedName>
</protein>
<organism evidence="2 3">
    <name type="scientific">Rhodanobacter denitrificans</name>
    <dbReference type="NCBI Taxonomy" id="666685"/>
    <lineage>
        <taxon>Bacteria</taxon>
        <taxon>Pseudomonadati</taxon>
        <taxon>Pseudomonadota</taxon>
        <taxon>Gammaproteobacteria</taxon>
        <taxon>Lysobacterales</taxon>
        <taxon>Rhodanobacteraceae</taxon>
        <taxon>Rhodanobacter</taxon>
    </lineage>
</organism>
<dbReference type="AlphaFoldDB" id="A0A2W5M822"/>
<evidence type="ECO:0000259" key="1">
    <source>
        <dbReference type="Pfam" id="PF00583"/>
    </source>
</evidence>
<accession>A0A2W5M822</accession>
<dbReference type="InterPro" id="IPR000182">
    <property type="entry name" value="GNAT_dom"/>
</dbReference>